<keyword evidence="2" id="KW-0472">Membrane</keyword>
<keyword evidence="2" id="KW-1133">Transmembrane helix</keyword>
<evidence type="ECO:0000256" key="2">
    <source>
        <dbReference type="SAM" id="Phobius"/>
    </source>
</evidence>
<dbReference type="eggNOG" id="ENOG5031ZJZ">
    <property type="taxonomic scope" value="Bacteria"/>
</dbReference>
<gene>
    <name evidence="3" type="ORF">HMPREF0059_00932</name>
</gene>
<dbReference type="EMBL" id="ACRE02000049">
    <property type="protein sequence ID" value="EGE38080.2"/>
    <property type="molecule type" value="Genomic_DNA"/>
</dbReference>
<feature type="transmembrane region" description="Helical" evidence="2">
    <location>
        <begin position="211"/>
        <end position="230"/>
    </location>
</feature>
<feature type="non-terminal residue" evidence="3">
    <location>
        <position position="1"/>
    </location>
</feature>
<feature type="transmembrane region" description="Helical" evidence="2">
    <location>
        <begin position="308"/>
        <end position="325"/>
    </location>
</feature>
<feature type="transmembrane region" description="Helical" evidence="2">
    <location>
        <begin position="183"/>
        <end position="205"/>
    </location>
</feature>
<name>F2UXX9_ACTVI</name>
<evidence type="ECO:0000313" key="4">
    <source>
        <dbReference type="Proteomes" id="UP000004668"/>
    </source>
</evidence>
<reference evidence="3 4" key="2">
    <citation type="submission" date="2011-10" db="EMBL/GenBank/DDBJ databases">
        <title>The Genome Sequence of Actinomyces viscosus C505.</title>
        <authorList>
            <consortium name="The Broad Institute Genome Sequencing Platform"/>
            <consortium name="The Broad Institute Genome Sequencing Center for Infectious Disease"/>
            <person name="Earl A."/>
            <person name="Ward D."/>
            <person name="Feldgarden M."/>
            <person name="Gevers D."/>
            <person name="Sibley C.D."/>
            <person name="Field T.R."/>
            <person name="Grinwis M."/>
            <person name="Eshaghurshan C.S."/>
            <person name="Surette M.G."/>
            <person name="Young S.K."/>
            <person name="Zeng Q."/>
            <person name="Gargeya S."/>
            <person name="Fitzgerald M."/>
            <person name="Haas B."/>
            <person name="Abouelleil A."/>
            <person name="Alvarado L."/>
            <person name="Arachchi H.M."/>
            <person name="Berlin A."/>
            <person name="Brown A."/>
            <person name="Chapman S.B."/>
            <person name="Chen Z."/>
            <person name="Dunbar C."/>
            <person name="Freedman E."/>
            <person name="Gearin G."/>
            <person name="Goldberg J."/>
            <person name="Griggs A."/>
            <person name="Gujja S."/>
            <person name="Heiman D."/>
            <person name="Howarth C."/>
            <person name="Larson L."/>
            <person name="Lui A."/>
            <person name="MacDonald P.J.P."/>
            <person name="Montmayeur A."/>
            <person name="Murphy C."/>
            <person name="Neiman D."/>
            <person name="Pearson M."/>
            <person name="Priest M."/>
            <person name="Roberts A."/>
            <person name="Saif S."/>
            <person name="Shea T."/>
            <person name="Shenoy N."/>
            <person name="Sisk P."/>
            <person name="Stolte C."/>
            <person name="Sykes S."/>
            <person name="Wortman J."/>
            <person name="Nusbaum C."/>
            <person name="Birren B."/>
        </authorList>
    </citation>
    <scope>NUCLEOTIDE SEQUENCE [LARGE SCALE GENOMIC DNA]</scope>
    <source>
        <strain evidence="3 4">C505</strain>
    </source>
</reference>
<dbReference type="AlphaFoldDB" id="F2UXX9"/>
<keyword evidence="2" id="KW-0812">Transmembrane</keyword>
<protein>
    <submittedName>
        <fullName evidence="3">Uncharacterized protein</fullName>
    </submittedName>
</protein>
<feature type="transmembrane region" description="Helical" evidence="2">
    <location>
        <begin position="154"/>
        <end position="176"/>
    </location>
</feature>
<comment type="caution">
    <text evidence="3">The sequence shown here is derived from an EMBL/GenBank/DDBJ whole genome shotgun (WGS) entry which is preliminary data.</text>
</comment>
<reference evidence="4" key="1">
    <citation type="submission" date="2010-02" db="EMBL/GenBank/DDBJ databases">
        <title>The Genome Sequence of Prevotella oris strain C735.</title>
        <authorList>
            <consortium name="The Broad Institute Genome Sequencing Platform"/>
            <person name="Ward D."/>
            <person name="Feldgarden M."/>
            <person name="Earl A."/>
            <person name="Young S.K."/>
            <person name="Zeng Q."/>
            <person name="Koehrsen M."/>
            <person name="Alvarado L."/>
            <person name="Berlin A."/>
            <person name="Bochicchio J."/>
            <person name="Borenstein D."/>
            <person name="Chapman S.B."/>
            <person name="Chen Z."/>
            <person name="Engels R."/>
            <person name="Freedman E."/>
            <person name="Gellesch M."/>
            <person name="Goldberg J."/>
            <person name="Griggs A."/>
            <person name="Gujja S."/>
            <person name="Heilman E."/>
            <person name="Heiman D."/>
            <person name="Hepburn T."/>
            <person name="Howarth C."/>
            <person name="Jen D."/>
            <person name="Larson L."/>
            <person name="Mehta T."/>
            <person name="Park D."/>
            <person name="Pearson M."/>
            <person name="Roberts A."/>
            <person name="Saif S."/>
            <person name="Shea T."/>
            <person name="Shenoy N."/>
            <person name="Sisk P."/>
            <person name="Stolte C."/>
            <person name="Sykes S."/>
            <person name="Thomson T."/>
            <person name="Walk T."/>
            <person name="White J."/>
            <person name="Yandava C."/>
            <person name="Sibley C.D."/>
            <person name="Field T.R."/>
            <person name="Grinwis M."/>
            <person name="Eshaghurshan C.S."/>
            <person name="Surette M.G."/>
            <person name="Haas B."/>
            <person name="Nusbaum C."/>
            <person name="Birren B."/>
        </authorList>
    </citation>
    <scope>NUCLEOTIDE SEQUENCE [LARGE SCALE GENOMIC DNA]</scope>
    <source>
        <strain evidence="4">C505</strain>
    </source>
</reference>
<dbReference type="HOGENOM" id="CLU_677088_0_0_11"/>
<feature type="transmembrane region" description="Helical" evidence="2">
    <location>
        <begin position="127"/>
        <end position="148"/>
    </location>
</feature>
<feature type="transmembrane region" description="Helical" evidence="2">
    <location>
        <begin position="370"/>
        <end position="390"/>
    </location>
</feature>
<feature type="region of interest" description="Disordered" evidence="1">
    <location>
        <begin position="1"/>
        <end position="123"/>
    </location>
</feature>
<sequence>APSVAAPARAPAPTPPTFNLSVVMPARPVTPRATGLPGPLGPLGSDEPIPTDIRTTPPLWHTTVIAGHRGPQAPPGPVSRGNQHEASAPPRLDQVSDSPSHDAPGSGPPPATPGASGRPPRSRRPDYVLTAVVGVLFSLGASALLGLAADQTSILRTSLLLGALLMLSAAAAVLFASRSSLGALVTGLTALTAQSMVFLAPIHAASLTEPWLQRLVSTGFMLTLAGLWLGGSWGMRQARRAGQAQGHAAFRLTEADRTVGSTPTPPPSRRRDHLLSLPWVIAGLALAAFLLPRTYLRAVAPGVQTGPLLIAAVLVSLLALAAAGASTARSTLGARVIGPVLVLAAVPTLSNGMIPGGHLVSRLLPHGPNAVVLAAIGIELMAIGWGAHVARRQGRANALARLRSGV</sequence>
<proteinExistence type="predicted"/>
<feature type="transmembrane region" description="Helical" evidence="2">
    <location>
        <begin position="274"/>
        <end position="296"/>
    </location>
</feature>
<feature type="transmembrane region" description="Helical" evidence="2">
    <location>
        <begin position="332"/>
        <end position="350"/>
    </location>
</feature>
<evidence type="ECO:0000256" key="1">
    <source>
        <dbReference type="SAM" id="MobiDB-lite"/>
    </source>
</evidence>
<evidence type="ECO:0000313" key="3">
    <source>
        <dbReference type="EMBL" id="EGE38080.2"/>
    </source>
</evidence>
<organism evidence="3 4">
    <name type="scientific">Actinomyces viscosus C505</name>
    <dbReference type="NCBI Taxonomy" id="562973"/>
    <lineage>
        <taxon>Bacteria</taxon>
        <taxon>Bacillati</taxon>
        <taxon>Actinomycetota</taxon>
        <taxon>Actinomycetes</taxon>
        <taxon>Actinomycetales</taxon>
        <taxon>Actinomycetaceae</taxon>
        <taxon>Actinomyces</taxon>
    </lineage>
</organism>
<accession>F2UXX9</accession>
<dbReference type="Proteomes" id="UP000004668">
    <property type="component" value="Unassembled WGS sequence"/>
</dbReference>